<evidence type="ECO:0000313" key="5">
    <source>
        <dbReference type="Proteomes" id="UP000321621"/>
    </source>
</evidence>
<feature type="domain" description="Putative beta-lactamase-inhibitor-like PepSY-like" evidence="1">
    <location>
        <begin position="58"/>
        <end position="144"/>
    </location>
</feature>
<organism evidence="2 4">
    <name type="scientific">Flagellimonas pelagia</name>
    <dbReference type="NCBI Taxonomy" id="2306998"/>
    <lineage>
        <taxon>Bacteria</taxon>
        <taxon>Pseudomonadati</taxon>
        <taxon>Bacteroidota</taxon>
        <taxon>Flavobacteriia</taxon>
        <taxon>Flavobacteriales</taxon>
        <taxon>Flavobacteriaceae</taxon>
        <taxon>Flagellimonas</taxon>
    </lineage>
</organism>
<comment type="caution">
    <text evidence="2">The sequence shown here is derived from an EMBL/GenBank/DDBJ whole genome shotgun (WGS) entry which is preliminary data.</text>
</comment>
<evidence type="ECO:0000259" key="1">
    <source>
        <dbReference type="Pfam" id="PF11396"/>
    </source>
</evidence>
<keyword evidence="5" id="KW-1185">Reference proteome</keyword>
<dbReference type="Pfam" id="PF11396">
    <property type="entry name" value="PepSY_like"/>
    <property type="match status" value="1"/>
</dbReference>
<gene>
    <name evidence="2" type="ORF">D2V05_05495</name>
    <name evidence="3" type="ORF">FQ017_05450</name>
</gene>
<evidence type="ECO:0000313" key="4">
    <source>
        <dbReference type="Proteomes" id="UP000266691"/>
    </source>
</evidence>
<evidence type="ECO:0000313" key="2">
    <source>
        <dbReference type="EMBL" id="RIV46022.1"/>
    </source>
</evidence>
<reference evidence="2 4" key="1">
    <citation type="submission" date="2018-08" db="EMBL/GenBank/DDBJ databases">
        <title>Proposal of Muricauda 72 sp.nov. and Muricauda NH166 sp.nov., isolated from seawater.</title>
        <authorList>
            <person name="Cheng H."/>
            <person name="Wu Y.-H."/>
            <person name="Guo L.-L."/>
            <person name="Xu X.-W."/>
        </authorList>
    </citation>
    <scope>NUCLEOTIDE SEQUENCE [LARGE SCALE GENOMIC DNA]</scope>
    <source>
        <strain evidence="2 4">72</strain>
    </source>
</reference>
<dbReference type="InterPro" id="IPR021533">
    <property type="entry name" value="PepSY-like"/>
</dbReference>
<proteinExistence type="predicted"/>
<reference evidence="3 5" key="2">
    <citation type="submission" date="2019-07" db="EMBL/GenBank/DDBJ databases">
        <title>Draft genome of two Muricauda strains isolated from deep sea.</title>
        <authorList>
            <person name="Sun C."/>
        </authorList>
    </citation>
    <scope>NUCLEOTIDE SEQUENCE [LARGE SCALE GENOMIC DNA]</scope>
    <source>
        <strain evidence="3 5">72</strain>
    </source>
</reference>
<protein>
    <recommendedName>
        <fullName evidence="1">Putative beta-lactamase-inhibitor-like PepSY-like domain-containing protein</fullName>
    </recommendedName>
</protein>
<dbReference type="EMBL" id="VNWK01000013">
    <property type="protein sequence ID" value="TXJ98788.1"/>
    <property type="molecule type" value="Genomic_DNA"/>
</dbReference>
<dbReference type="AlphaFoldDB" id="A0A3A1NJQ3"/>
<dbReference type="EMBL" id="QXFI01000013">
    <property type="protein sequence ID" value="RIV46022.1"/>
    <property type="molecule type" value="Genomic_DNA"/>
</dbReference>
<name>A0A3A1NJQ3_9FLAO</name>
<sequence length="151" mass="17348">MKNKKYVIGLPIALILGLGIYAFAQRTSAPLRVQASFVKKFPNVKKVTWDKESEKEWEAEFKMDGIEYSANFLEDGTWKETEHEIKKNDIPENVVTTLKKQFSEYSIDEVEFIEDPNGSQYEIGLEKGKEEIEVLIGTDGQLIKTLDEPRD</sequence>
<evidence type="ECO:0000313" key="3">
    <source>
        <dbReference type="EMBL" id="TXJ98788.1"/>
    </source>
</evidence>
<dbReference type="RefSeq" id="WP_119638317.1">
    <property type="nucleotide sequence ID" value="NZ_QXFI01000013.1"/>
</dbReference>
<dbReference type="Proteomes" id="UP000266691">
    <property type="component" value="Unassembled WGS sequence"/>
</dbReference>
<dbReference type="OrthoDB" id="1138938at2"/>
<dbReference type="SUPFAM" id="SSF160574">
    <property type="entry name" value="BT0923-like"/>
    <property type="match status" value="1"/>
</dbReference>
<dbReference type="Proteomes" id="UP000321621">
    <property type="component" value="Unassembled WGS sequence"/>
</dbReference>
<dbReference type="Gene3D" id="3.10.450.360">
    <property type="match status" value="1"/>
</dbReference>
<accession>A0A3A1NJQ3</accession>